<dbReference type="RefSeq" id="WP_120689419.1">
    <property type="nucleotide sequence ID" value="NZ_RAZT01000007.1"/>
</dbReference>
<feature type="transmembrane region" description="Helical" evidence="6">
    <location>
        <begin position="174"/>
        <end position="191"/>
    </location>
</feature>
<gene>
    <name evidence="8" type="ORF">D7044_16225</name>
</gene>
<name>A0A3A9Y481_9ACTN</name>
<dbReference type="InterPro" id="IPR005821">
    <property type="entry name" value="Ion_trans_dom"/>
</dbReference>
<keyword evidence="3 6" id="KW-1133">Transmembrane helix</keyword>
<accession>A0A3A9Y481</accession>
<dbReference type="PRINTS" id="PR00169">
    <property type="entry name" value="KCHANNEL"/>
</dbReference>
<feature type="region of interest" description="Disordered" evidence="5">
    <location>
        <begin position="277"/>
        <end position="332"/>
    </location>
</feature>
<evidence type="ECO:0000259" key="7">
    <source>
        <dbReference type="Pfam" id="PF00520"/>
    </source>
</evidence>
<dbReference type="InterPro" id="IPR043203">
    <property type="entry name" value="VGCC_Ca_Na"/>
</dbReference>
<reference evidence="8 9" key="1">
    <citation type="submission" date="2018-09" db="EMBL/GenBank/DDBJ databases">
        <title>Micromonospora sp. nov. MS1-9, isolated from a root of Musa sp.</title>
        <authorList>
            <person name="Kuncharoen N."/>
            <person name="Kudo T."/>
            <person name="Ohkuma M."/>
            <person name="Yuki M."/>
            <person name="Tanasupawat S."/>
        </authorList>
    </citation>
    <scope>NUCLEOTIDE SEQUENCE [LARGE SCALE GENOMIC DNA]</scope>
    <source>
        <strain evidence="8 9">MS1-9</strain>
    </source>
</reference>
<dbReference type="Proteomes" id="UP000275865">
    <property type="component" value="Unassembled WGS sequence"/>
</dbReference>
<comment type="caution">
    <text evidence="8">The sequence shown here is derived from an EMBL/GenBank/DDBJ whole genome shotgun (WGS) entry which is preliminary data.</text>
</comment>
<organism evidence="8 9">
    <name type="scientific">Micromonospora musae</name>
    <dbReference type="NCBI Taxonomy" id="1894970"/>
    <lineage>
        <taxon>Bacteria</taxon>
        <taxon>Bacillati</taxon>
        <taxon>Actinomycetota</taxon>
        <taxon>Actinomycetes</taxon>
        <taxon>Micromonosporales</taxon>
        <taxon>Micromonosporaceae</taxon>
        <taxon>Micromonospora</taxon>
    </lineage>
</organism>
<dbReference type="InterPro" id="IPR027359">
    <property type="entry name" value="Volt_channel_dom_sf"/>
</dbReference>
<evidence type="ECO:0000313" key="8">
    <source>
        <dbReference type="EMBL" id="RKN31822.1"/>
    </source>
</evidence>
<evidence type="ECO:0000256" key="6">
    <source>
        <dbReference type="SAM" id="Phobius"/>
    </source>
</evidence>
<dbReference type="Gene3D" id="1.20.120.350">
    <property type="entry name" value="Voltage-gated potassium channels. Chain C"/>
    <property type="match status" value="1"/>
</dbReference>
<dbReference type="Gene3D" id="1.10.287.70">
    <property type="match status" value="1"/>
</dbReference>
<dbReference type="EMBL" id="RAZT01000007">
    <property type="protein sequence ID" value="RKN31822.1"/>
    <property type="molecule type" value="Genomic_DNA"/>
</dbReference>
<dbReference type="GO" id="GO:0005248">
    <property type="term" value="F:voltage-gated sodium channel activity"/>
    <property type="evidence" value="ECO:0007669"/>
    <property type="project" value="TreeGrafter"/>
</dbReference>
<evidence type="ECO:0000256" key="4">
    <source>
        <dbReference type="ARBA" id="ARBA00023136"/>
    </source>
</evidence>
<dbReference type="PANTHER" id="PTHR10037:SF62">
    <property type="entry name" value="SODIUM CHANNEL PROTEIN 60E"/>
    <property type="match status" value="1"/>
</dbReference>
<keyword evidence="2 6" id="KW-0812">Transmembrane</keyword>
<sequence>MTPAVPSPRHRLADACQALVAASWFNLTSFVLILVNSLALGLETYGRAVVAAGAPLRAIEHACLTFFVLELLVRFGAHLRRPAGFFRDRWNIFDLLIVATPLLPGVRENVTLLRLLRLARIVRAFRLFPSLRVILVGIRRSLPGLGSFLLVTVLVLYGYAMLGWMLFGTAEPQRYGTVGQAMLTLFLLLSLDGITDTLQAGREVTEWAVLYYVSYMVTACYLLTNLLVGVVLRALEEADQEERATRRKVPDDLAEPSVHQQLAQLRTIITDLERRLPEAPDGEAPGSAPARRHTHGQPAGRRRGRGKRKAASTGARSGAGKSESSVEGVRRG</sequence>
<proteinExistence type="predicted"/>
<dbReference type="SUPFAM" id="SSF81324">
    <property type="entry name" value="Voltage-gated potassium channels"/>
    <property type="match status" value="1"/>
</dbReference>
<evidence type="ECO:0000313" key="9">
    <source>
        <dbReference type="Proteomes" id="UP000275865"/>
    </source>
</evidence>
<dbReference type="AlphaFoldDB" id="A0A3A9Y481"/>
<feature type="compositionally biased region" description="Basic residues" evidence="5">
    <location>
        <begin position="290"/>
        <end position="310"/>
    </location>
</feature>
<comment type="subcellular location">
    <subcellularLocation>
        <location evidence="1">Membrane</location>
        <topology evidence="1">Multi-pass membrane protein</topology>
    </subcellularLocation>
</comment>
<dbReference type="GO" id="GO:0001518">
    <property type="term" value="C:voltage-gated sodium channel complex"/>
    <property type="evidence" value="ECO:0007669"/>
    <property type="project" value="TreeGrafter"/>
</dbReference>
<feature type="domain" description="Ion transport" evidence="7">
    <location>
        <begin position="23"/>
        <end position="242"/>
    </location>
</feature>
<evidence type="ECO:0000256" key="3">
    <source>
        <dbReference type="ARBA" id="ARBA00022989"/>
    </source>
</evidence>
<feature type="transmembrane region" description="Helical" evidence="6">
    <location>
        <begin position="148"/>
        <end position="167"/>
    </location>
</feature>
<keyword evidence="4 6" id="KW-0472">Membrane</keyword>
<dbReference type="PANTHER" id="PTHR10037">
    <property type="entry name" value="VOLTAGE-GATED CATION CHANNEL CALCIUM AND SODIUM"/>
    <property type="match status" value="1"/>
</dbReference>
<protein>
    <submittedName>
        <fullName evidence="8">Ion transporter</fullName>
    </submittedName>
</protein>
<evidence type="ECO:0000256" key="2">
    <source>
        <dbReference type="ARBA" id="ARBA00022692"/>
    </source>
</evidence>
<feature type="transmembrane region" description="Helical" evidence="6">
    <location>
        <begin position="12"/>
        <end position="38"/>
    </location>
</feature>
<evidence type="ECO:0000256" key="5">
    <source>
        <dbReference type="SAM" id="MobiDB-lite"/>
    </source>
</evidence>
<feature type="transmembrane region" description="Helical" evidence="6">
    <location>
        <begin position="211"/>
        <end position="235"/>
    </location>
</feature>
<dbReference type="Pfam" id="PF00520">
    <property type="entry name" value="Ion_trans"/>
    <property type="match status" value="1"/>
</dbReference>
<evidence type="ECO:0000256" key="1">
    <source>
        <dbReference type="ARBA" id="ARBA00004141"/>
    </source>
</evidence>